<gene>
    <name evidence="2" type="ORF">SAMEA1982600_04278</name>
</gene>
<dbReference type="OrthoDB" id="9763101at2"/>
<dbReference type="NCBIfam" id="NF003818">
    <property type="entry name" value="PRK05409.1"/>
    <property type="match status" value="1"/>
</dbReference>
<proteinExistence type="inferred from homology"/>
<dbReference type="SUPFAM" id="SSF51658">
    <property type="entry name" value="Xylose isomerase-like"/>
    <property type="match status" value="1"/>
</dbReference>
<dbReference type="InterPro" id="IPR036237">
    <property type="entry name" value="Xyl_isomerase-like_sf"/>
</dbReference>
<sequence length="304" mass="33087">MTAPAYTPASQDGLSLAQGQPSALAGAGFKHQHLPDIRAAGPEVDFFEIHAENYMGAGGPAHLMLATLRQAYPVSVHGVGMSIGGLDPLDAAHLARLRDLVRRCEPVLVSEHLAWSSHGGTFFNDLLPVPYTEATLHRVCDHLDQVQDVLQRRVLLENPSTYVEFASSTLQETEFLLAVARRTGCGLLLDVNNVFVSAANHGYSPFAYLDAFPMAHVQEMHLAGHRAAHDDDAAPLLIDSHDCTVAEPVWQLYRYAIGLAGPRPTLVEWDSALPAWSVLRDQALAARRIMMQASPRTMPQAAYA</sequence>
<organism evidence="2 3">
    <name type="scientific">Bordetella ansorpii</name>
    <dbReference type="NCBI Taxonomy" id="288768"/>
    <lineage>
        <taxon>Bacteria</taxon>
        <taxon>Pseudomonadati</taxon>
        <taxon>Pseudomonadota</taxon>
        <taxon>Betaproteobacteria</taxon>
        <taxon>Burkholderiales</taxon>
        <taxon>Alcaligenaceae</taxon>
        <taxon>Bordetella</taxon>
    </lineage>
</organism>
<dbReference type="PANTHER" id="PTHR42194:SF1">
    <property type="entry name" value="UPF0276 PROTEIN HI_1600"/>
    <property type="match status" value="1"/>
</dbReference>
<dbReference type="HAMAP" id="MF_00697">
    <property type="entry name" value="UPF0276"/>
    <property type="match status" value="1"/>
</dbReference>
<evidence type="ECO:0000256" key="1">
    <source>
        <dbReference type="HAMAP-Rule" id="MF_00697"/>
    </source>
</evidence>
<dbReference type="Pfam" id="PF05114">
    <property type="entry name" value="MbnB_TglH_ChrH"/>
    <property type="match status" value="1"/>
</dbReference>
<reference evidence="2 3" key="1">
    <citation type="submission" date="2016-03" db="EMBL/GenBank/DDBJ databases">
        <authorList>
            <consortium name="Pathogen Informatics"/>
        </authorList>
    </citation>
    <scope>NUCLEOTIDE SEQUENCE [LARGE SCALE GENOMIC DNA]</scope>
    <source>
        <strain evidence="2 3">NCTC13364</strain>
    </source>
</reference>
<name>A0A157R093_9BORD</name>
<protein>
    <recommendedName>
        <fullName evidence="1">UPF0276 protein SAMEA1982600_04278</fullName>
    </recommendedName>
</protein>
<dbReference type="AlphaFoldDB" id="A0A157R093"/>
<dbReference type="Proteomes" id="UP000077037">
    <property type="component" value="Unassembled WGS sequence"/>
</dbReference>
<evidence type="ECO:0000313" key="3">
    <source>
        <dbReference type="Proteomes" id="UP000077037"/>
    </source>
</evidence>
<dbReference type="InterPro" id="IPR007801">
    <property type="entry name" value="MbnB/TglH/ChrH"/>
</dbReference>
<accession>A0A157R093</accession>
<dbReference type="Gene3D" id="3.20.20.150">
    <property type="entry name" value="Divalent-metal-dependent TIM barrel enzymes"/>
    <property type="match status" value="1"/>
</dbReference>
<evidence type="ECO:0000313" key="2">
    <source>
        <dbReference type="EMBL" id="SAI51286.1"/>
    </source>
</evidence>
<dbReference type="RefSeq" id="WP_066418722.1">
    <property type="nucleotide sequence ID" value="NZ_FKBS01000025.1"/>
</dbReference>
<comment type="similarity">
    <text evidence="1">Belongs to the UPF0276 family.</text>
</comment>
<dbReference type="PANTHER" id="PTHR42194">
    <property type="entry name" value="UPF0276 PROTEIN HI_1600"/>
    <property type="match status" value="1"/>
</dbReference>
<dbReference type="EMBL" id="FKBS01000025">
    <property type="protein sequence ID" value="SAI51286.1"/>
    <property type="molecule type" value="Genomic_DNA"/>
</dbReference>